<dbReference type="Pfam" id="PF04813">
    <property type="entry name" value="HNF-1A_C"/>
    <property type="match status" value="1"/>
</dbReference>
<keyword evidence="15" id="KW-1185">Reference proteome</keyword>
<dbReference type="GO" id="GO:0001889">
    <property type="term" value="P:liver development"/>
    <property type="evidence" value="ECO:0007669"/>
    <property type="project" value="InterPro"/>
</dbReference>
<feature type="non-terminal residue" evidence="14">
    <location>
        <position position="1"/>
    </location>
</feature>
<evidence type="ECO:0000256" key="2">
    <source>
        <dbReference type="ARBA" id="ARBA00009966"/>
    </source>
</evidence>
<accession>A0A7L4LLN8</accession>
<evidence type="ECO:0000259" key="12">
    <source>
        <dbReference type="PROSITE" id="PS51936"/>
    </source>
</evidence>
<comment type="caution">
    <text evidence="14">The sequence shown here is derived from an EMBL/GenBank/DDBJ whole genome shotgun (WGS) entry which is preliminary data.</text>
</comment>
<dbReference type="GO" id="GO:0005634">
    <property type="term" value="C:nucleus"/>
    <property type="evidence" value="ECO:0007669"/>
    <property type="project" value="UniProtKB-SubCell"/>
</dbReference>
<evidence type="ECO:0000256" key="1">
    <source>
        <dbReference type="ARBA" id="ARBA00004123"/>
    </source>
</evidence>
<dbReference type="InterPro" id="IPR044866">
    <property type="entry name" value="HNF_P1"/>
</dbReference>
<feature type="domain" description="POU-specific atypical" evidence="12">
    <location>
        <begin position="90"/>
        <end position="185"/>
    </location>
</feature>
<dbReference type="InterPro" id="IPR009057">
    <property type="entry name" value="Homeodomain-like_sf"/>
</dbReference>
<dbReference type="GO" id="GO:0031016">
    <property type="term" value="P:pancreas development"/>
    <property type="evidence" value="ECO:0007669"/>
    <property type="project" value="InterPro"/>
</dbReference>
<dbReference type="InterPro" id="IPR010982">
    <property type="entry name" value="Lambda_DNA-bd_dom_sf"/>
</dbReference>
<keyword evidence="6" id="KW-0010">Activator</keyword>
<dbReference type="GO" id="GO:0045893">
    <property type="term" value="P:positive regulation of DNA-templated transcription"/>
    <property type="evidence" value="ECO:0007669"/>
    <property type="project" value="InterPro"/>
</dbReference>
<evidence type="ECO:0000313" key="15">
    <source>
        <dbReference type="Proteomes" id="UP000576729"/>
    </source>
</evidence>
<dbReference type="GO" id="GO:0000978">
    <property type="term" value="F:RNA polymerase II cis-regulatory region sequence-specific DNA binding"/>
    <property type="evidence" value="ECO:0007669"/>
    <property type="project" value="TreeGrafter"/>
</dbReference>
<evidence type="ECO:0000256" key="4">
    <source>
        <dbReference type="ARBA" id="ARBA00023125"/>
    </source>
</evidence>
<evidence type="ECO:0000256" key="3">
    <source>
        <dbReference type="ARBA" id="ARBA00023015"/>
    </source>
</evidence>
<dbReference type="SUPFAM" id="SSF46689">
    <property type="entry name" value="Homeodomain-like"/>
    <property type="match status" value="1"/>
</dbReference>
<dbReference type="Gene3D" id="1.10.10.60">
    <property type="entry name" value="Homeodomain-like"/>
    <property type="match status" value="1"/>
</dbReference>
<dbReference type="EMBL" id="VWPU01023372">
    <property type="protein sequence ID" value="NXY66192.1"/>
    <property type="molecule type" value="Genomic_DNA"/>
</dbReference>
<comment type="similarity">
    <text evidence="2">Belongs to the HNF1 homeobox family.</text>
</comment>
<dbReference type="GO" id="GO:0000981">
    <property type="term" value="F:DNA-binding transcription factor activity, RNA polymerase II-specific"/>
    <property type="evidence" value="ECO:0007669"/>
    <property type="project" value="TreeGrafter"/>
</dbReference>
<dbReference type="AlphaFoldDB" id="A0A7L4LLN8"/>
<dbReference type="FunFam" id="1.10.10.60:FF:000043">
    <property type="entry name" value="Hepatocyte nuclear factor 1-beta"/>
    <property type="match status" value="1"/>
</dbReference>
<evidence type="ECO:0000256" key="7">
    <source>
        <dbReference type="ARBA" id="ARBA00023163"/>
    </source>
</evidence>
<dbReference type="SMART" id="SM00389">
    <property type="entry name" value="HOX"/>
    <property type="match status" value="1"/>
</dbReference>
<dbReference type="InterPro" id="IPR039066">
    <property type="entry name" value="HNF-1"/>
</dbReference>
<feature type="non-terminal residue" evidence="14">
    <location>
        <position position="635"/>
    </location>
</feature>
<feature type="compositionally biased region" description="Low complexity" evidence="10">
    <location>
        <begin position="330"/>
        <end position="345"/>
    </location>
</feature>
<feature type="region of interest" description="Disordered" evidence="10">
    <location>
        <begin position="288"/>
        <end position="319"/>
    </location>
</feature>
<feature type="domain" description="Homeobox" evidence="11">
    <location>
        <begin position="200"/>
        <end position="281"/>
    </location>
</feature>
<dbReference type="PANTHER" id="PTHR11568">
    <property type="entry name" value="HEPATOCYTE NUCLEAR FACTOR 1"/>
    <property type="match status" value="1"/>
</dbReference>
<dbReference type="PROSITE" id="PS51937">
    <property type="entry name" value="HNF_P1"/>
    <property type="match status" value="1"/>
</dbReference>
<dbReference type="SUPFAM" id="SSF47413">
    <property type="entry name" value="lambda repressor-like DNA-binding domains"/>
    <property type="match status" value="1"/>
</dbReference>
<dbReference type="InterPro" id="IPR006899">
    <property type="entry name" value="HNF-1_N"/>
</dbReference>
<dbReference type="PROSITE" id="PS50071">
    <property type="entry name" value="HOMEOBOX_2"/>
    <property type="match status" value="1"/>
</dbReference>
<dbReference type="Gene3D" id="1.10.260.40">
    <property type="entry name" value="lambda repressor-like DNA-binding domains"/>
    <property type="match status" value="1"/>
</dbReference>
<keyword evidence="5 9" id="KW-0371">Homeobox</keyword>
<reference evidence="14 15" key="1">
    <citation type="submission" date="2019-09" db="EMBL/GenBank/DDBJ databases">
        <title>Bird 10,000 Genomes (B10K) Project - Family phase.</title>
        <authorList>
            <person name="Zhang G."/>
        </authorList>
    </citation>
    <scope>NUCLEOTIDE SEQUENCE [LARGE SCALE GENOMIC DNA]</scope>
    <source>
        <strain evidence="14">B10K-OTA-212792</strain>
        <tissue evidence="14">Blood</tissue>
    </source>
</reference>
<dbReference type="PANTHER" id="PTHR11568:SF4">
    <property type="entry name" value="HEPATOCYTE NUCLEAR FACTOR 1-ALPHA"/>
    <property type="match status" value="1"/>
</dbReference>
<dbReference type="FunFam" id="1.10.260.40:FF:000009">
    <property type="entry name" value="Hepatocyte nuclear factor 1-beta"/>
    <property type="match status" value="1"/>
</dbReference>
<feature type="region of interest" description="Disordered" evidence="10">
    <location>
        <begin position="52"/>
        <end position="84"/>
    </location>
</feature>
<keyword evidence="4 9" id="KW-0238">DNA-binding</keyword>
<evidence type="ECO:0000256" key="5">
    <source>
        <dbReference type="ARBA" id="ARBA00023155"/>
    </source>
</evidence>
<evidence type="ECO:0000256" key="6">
    <source>
        <dbReference type="ARBA" id="ARBA00023159"/>
    </source>
</evidence>
<evidence type="ECO:0000259" key="11">
    <source>
        <dbReference type="PROSITE" id="PS50071"/>
    </source>
</evidence>
<evidence type="ECO:0000256" key="10">
    <source>
        <dbReference type="SAM" id="MobiDB-lite"/>
    </source>
</evidence>
<dbReference type="InterPro" id="IPR006897">
    <property type="entry name" value="HNF1b_C"/>
</dbReference>
<dbReference type="Pfam" id="PF04812">
    <property type="entry name" value="HNF-1B_C"/>
    <property type="match status" value="1"/>
</dbReference>
<keyword evidence="8 9" id="KW-0539">Nucleus</keyword>
<dbReference type="InterPro" id="IPR023219">
    <property type="entry name" value="HNF1_dimer_N_dom_sf"/>
</dbReference>
<evidence type="ECO:0000313" key="14">
    <source>
        <dbReference type="EMBL" id="NXY66192.1"/>
    </source>
</evidence>
<organism evidence="14 15">
    <name type="scientific">Callaeas wilsoni</name>
    <name type="common">North Island kokako</name>
    <dbReference type="NCBI Taxonomy" id="1347786"/>
    <lineage>
        <taxon>Eukaryota</taxon>
        <taxon>Metazoa</taxon>
        <taxon>Chordata</taxon>
        <taxon>Craniata</taxon>
        <taxon>Vertebrata</taxon>
        <taxon>Euteleostomi</taxon>
        <taxon>Archelosauria</taxon>
        <taxon>Archosauria</taxon>
        <taxon>Dinosauria</taxon>
        <taxon>Saurischia</taxon>
        <taxon>Theropoda</taxon>
        <taxon>Coelurosauria</taxon>
        <taxon>Aves</taxon>
        <taxon>Neognathae</taxon>
        <taxon>Neoaves</taxon>
        <taxon>Telluraves</taxon>
        <taxon>Australaves</taxon>
        <taxon>Passeriformes</taxon>
        <taxon>Corvoidea</taxon>
        <taxon>Callaeidae</taxon>
        <taxon>Callaeas</taxon>
    </lineage>
</organism>
<proteinExistence type="inferred from homology"/>
<dbReference type="Proteomes" id="UP000576729">
    <property type="component" value="Unassembled WGS sequence"/>
</dbReference>
<feature type="region of interest" description="Disordered" evidence="10">
    <location>
        <begin position="326"/>
        <end position="345"/>
    </location>
</feature>
<name>A0A7L4LLN8_9CORV</name>
<dbReference type="InterPro" id="IPR006898">
    <property type="entry name" value="HNF1a_C"/>
</dbReference>
<evidence type="ECO:0000256" key="9">
    <source>
        <dbReference type="PROSITE-ProRule" id="PRU00108"/>
    </source>
</evidence>
<protein>
    <submittedName>
        <fullName evidence="14">HNF1A factor</fullName>
    </submittedName>
</protein>
<dbReference type="GO" id="GO:0030073">
    <property type="term" value="P:insulin secretion"/>
    <property type="evidence" value="ECO:0007669"/>
    <property type="project" value="InterPro"/>
</dbReference>
<feature type="domain" description="HNF-p1" evidence="13">
    <location>
        <begin position="1"/>
        <end position="32"/>
    </location>
</feature>
<dbReference type="PROSITE" id="PS51936">
    <property type="entry name" value="POU_4"/>
    <property type="match status" value="1"/>
</dbReference>
<gene>
    <name evidence="14" type="primary">Hnf1a</name>
    <name evidence="14" type="ORF">CALWIL_R05288</name>
</gene>
<evidence type="ECO:0000256" key="8">
    <source>
        <dbReference type="ARBA" id="ARBA00023242"/>
    </source>
</evidence>
<keyword evidence="3" id="KW-0805">Transcription regulation</keyword>
<comment type="subcellular location">
    <subcellularLocation>
        <location evidence="1 9">Nucleus</location>
    </subcellularLocation>
</comment>
<dbReference type="InterPro" id="IPR044869">
    <property type="entry name" value="HNF-1_POU"/>
</dbReference>
<dbReference type="Pfam" id="PF04814">
    <property type="entry name" value="HNF-1_N"/>
    <property type="match status" value="1"/>
</dbReference>
<evidence type="ECO:0000259" key="13">
    <source>
        <dbReference type="PROSITE" id="PS51937"/>
    </source>
</evidence>
<dbReference type="InterPro" id="IPR001356">
    <property type="entry name" value="HD"/>
</dbReference>
<dbReference type="CDD" id="cd00086">
    <property type="entry name" value="homeodomain"/>
    <property type="match status" value="1"/>
</dbReference>
<keyword evidence="7" id="KW-0804">Transcription</keyword>
<sequence>MVSKLTHLQVELLEALLESGLTKETLIKALSEAEPYGLQSESQRAINALQSEKGEPCPDIPNLPNGMGESRLSEDETSDDGEEFTPPIMKELENLSPEEAAHQKAVVERLLQEDPWRVAKMVKSYLQQHNIPQREVVDTTGLNQSHLSQHLNKGTPMKTQKRAALYTWYVRKQREVAQQFTHAGQGILTDEPMGDDLPTKKGRRNRFKWGPASQQILFQAYERQKNPSKEEREALVEECNRAECIQRGVSPSQAQGLGSNLVTEVRVYNWFANRRKEEAFRHKLAMDTFSGPQPTSAPPLTPHSSSSLQPPPALSPSKVHAGVRYNQQPASEAESSSSSHHGNSSMVTTQTILHQVSSPGLEPSQNLLSTDTKLVSAPGGTLPPVSTLTALHSLEQSPHTLSQQTQNLIMASLPGVMAIGAGETPSLAPAFTNTGASTLVIGLASTQPQSVPVINSMGSSLTTLQPVQFSQQLHPSYQQPLMQQVQSHINQSPFMATMAQIQNPHALYGPKSEVTQYTHTGLLPQTMVITDTANLSALTNLTPTKQAFTPDSETHTESGMHTPVSQAPTIHLQNQDTTIQHLQPGPRLTSSPAVSSSSLVLYQSSDSTNSHSQLLPSTHNVIETFISTQMASSTQ</sequence>
<dbReference type="SUPFAM" id="SSF100957">
    <property type="entry name" value="Dimerization cofactor of HNF-1 alpha"/>
    <property type="match status" value="1"/>
</dbReference>
<feature type="DNA-binding region" description="Homeobox" evidence="9">
    <location>
        <begin position="202"/>
        <end position="282"/>
    </location>
</feature>